<evidence type="ECO:0000313" key="1">
    <source>
        <dbReference type="EMBL" id="MPC60698.1"/>
    </source>
</evidence>
<sequence>MSKLPKLKVVSAGVGVRVWEGLALQRGDISVTMLRRRGEVEGRSCGHLQGREGRGRDGWCLQFEEVEELNKKGRDVNF</sequence>
<evidence type="ECO:0000313" key="2">
    <source>
        <dbReference type="Proteomes" id="UP000324222"/>
    </source>
</evidence>
<name>A0A5B7GUS6_PORTR</name>
<comment type="caution">
    <text evidence="1">The sequence shown here is derived from an EMBL/GenBank/DDBJ whole genome shotgun (WGS) entry which is preliminary data.</text>
</comment>
<proteinExistence type="predicted"/>
<dbReference type="AlphaFoldDB" id="A0A5B7GUS6"/>
<dbReference type="EMBL" id="VSRR010017802">
    <property type="protein sequence ID" value="MPC60698.1"/>
    <property type="molecule type" value="Genomic_DNA"/>
</dbReference>
<reference evidence="1 2" key="1">
    <citation type="submission" date="2019-05" db="EMBL/GenBank/DDBJ databases">
        <title>Another draft genome of Portunus trituberculatus and its Hox gene families provides insights of decapod evolution.</title>
        <authorList>
            <person name="Jeong J.-H."/>
            <person name="Song I."/>
            <person name="Kim S."/>
            <person name="Choi T."/>
            <person name="Kim D."/>
            <person name="Ryu S."/>
            <person name="Kim W."/>
        </authorList>
    </citation>
    <scope>NUCLEOTIDE SEQUENCE [LARGE SCALE GENOMIC DNA]</scope>
    <source>
        <tissue evidence="1">Muscle</tissue>
    </source>
</reference>
<dbReference type="Proteomes" id="UP000324222">
    <property type="component" value="Unassembled WGS sequence"/>
</dbReference>
<keyword evidence="2" id="KW-1185">Reference proteome</keyword>
<gene>
    <name evidence="1" type="ORF">E2C01_054754</name>
</gene>
<accession>A0A5B7GUS6</accession>
<protein>
    <submittedName>
        <fullName evidence="1">Uncharacterized protein</fullName>
    </submittedName>
</protein>
<organism evidence="1 2">
    <name type="scientific">Portunus trituberculatus</name>
    <name type="common">Swimming crab</name>
    <name type="synonym">Neptunus trituberculatus</name>
    <dbReference type="NCBI Taxonomy" id="210409"/>
    <lineage>
        <taxon>Eukaryota</taxon>
        <taxon>Metazoa</taxon>
        <taxon>Ecdysozoa</taxon>
        <taxon>Arthropoda</taxon>
        <taxon>Crustacea</taxon>
        <taxon>Multicrustacea</taxon>
        <taxon>Malacostraca</taxon>
        <taxon>Eumalacostraca</taxon>
        <taxon>Eucarida</taxon>
        <taxon>Decapoda</taxon>
        <taxon>Pleocyemata</taxon>
        <taxon>Brachyura</taxon>
        <taxon>Eubrachyura</taxon>
        <taxon>Portunoidea</taxon>
        <taxon>Portunidae</taxon>
        <taxon>Portuninae</taxon>
        <taxon>Portunus</taxon>
    </lineage>
</organism>